<evidence type="ECO:0000256" key="1">
    <source>
        <dbReference type="SAM" id="SignalP"/>
    </source>
</evidence>
<name>A0AB35I3R7_MICTH</name>
<dbReference type="RefSeq" id="WP_266002104.1">
    <property type="nucleotide sequence ID" value="NZ_JAPHQA010000016.1"/>
</dbReference>
<keyword evidence="1" id="KW-0732">Signal</keyword>
<dbReference type="Proteomes" id="UP001209730">
    <property type="component" value="Unassembled WGS sequence"/>
</dbReference>
<feature type="signal peptide" evidence="1">
    <location>
        <begin position="1"/>
        <end position="22"/>
    </location>
</feature>
<organism evidence="2 3">
    <name type="scientific">Microbulbifer thermotolerans</name>
    <dbReference type="NCBI Taxonomy" id="252514"/>
    <lineage>
        <taxon>Bacteria</taxon>
        <taxon>Pseudomonadati</taxon>
        <taxon>Pseudomonadota</taxon>
        <taxon>Gammaproteobacteria</taxon>
        <taxon>Cellvibrionales</taxon>
        <taxon>Microbulbiferaceae</taxon>
        <taxon>Microbulbifer</taxon>
    </lineage>
</organism>
<gene>
    <name evidence="2" type="ORF">OQJ68_16125</name>
</gene>
<dbReference type="EMBL" id="JAPHQB010000046">
    <property type="protein sequence ID" value="MCX2803313.1"/>
    <property type="molecule type" value="Genomic_DNA"/>
</dbReference>
<evidence type="ECO:0000313" key="3">
    <source>
        <dbReference type="Proteomes" id="UP001209730"/>
    </source>
</evidence>
<proteinExistence type="predicted"/>
<dbReference type="AlphaFoldDB" id="A0AB35I3R7"/>
<sequence length="255" mass="28864">MFIKNFLSVIFLFLFSFQSALADWGPNDYTIYKNAGDQEITIEARWGSWTGMIGIEEYMSPAKTHELIFEFQSPNYFSKNTSGHFFVGVRADYTSTPYLQGRGVVIGRVTGYPENPPCSPTSIDQTVAIELFFEGGNCVYGSSTEAVALEDNVRYRLQLASQRYPLHIYNVTETHYKLWKKVENEWVFIGQATVVENVDGPTYMADGHSRVPVVPPLNSMGMFLGEVFSTHSWTMNIYNMVSNTCAYGNKFCTDL</sequence>
<comment type="caution">
    <text evidence="2">The sequence shown here is derived from an EMBL/GenBank/DDBJ whole genome shotgun (WGS) entry which is preliminary data.</text>
</comment>
<reference evidence="2" key="1">
    <citation type="submission" date="2022-11" db="EMBL/GenBank/DDBJ databases">
        <title>Chitin-degrading and fungicidal potential of chitinolytic bacterial strains from marine environment of the Pacific Ocean regions.</title>
        <authorList>
            <person name="Pentekhina I."/>
            <person name="Nedashkovskaya O."/>
            <person name="Seitkalieva A."/>
            <person name="Podvolotskaya A."/>
            <person name="Tekutyeva L."/>
            <person name="Balabanova L."/>
        </authorList>
    </citation>
    <scope>NUCLEOTIDE SEQUENCE</scope>
    <source>
        <strain evidence="2">KMM 6838</strain>
    </source>
</reference>
<feature type="chain" id="PRO_5044261289" evidence="1">
    <location>
        <begin position="23"/>
        <end position="255"/>
    </location>
</feature>
<protein>
    <submittedName>
        <fullName evidence="2">Uncharacterized protein</fullName>
    </submittedName>
</protein>
<evidence type="ECO:0000313" key="2">
    <source>
        <dbReference type="EMBL" id="MCX2803313.1"/>
    </source>
</evidence>
<accession>A0AB35I3R7</accession>